<keyword evidence="1 6" id="KW-0645">Protease</keyword>
<reference evidence="9 10" key="1">
    <citation type="submission" date="2020-04" db="EMBL/GenBank/DDBJ databases">
        <authorList>
            <person name="Yin C."/>
        </authorList>
    </citation>
    <scope>NUCLEOTIDE SEQUENCE [LARGE SCALE GENOMIC DNA]</scope>
    <source>
        <strain evidence="9 10">Ak56</strain>
    </source>
</reference>
<keyword evidence="3 6" id="KW-0378">Hydrolase</keyword>
<keyword evidence="10" id="KW-1185">Reference proteome</keyword>
<accession>A0A847SMD8</accession>
<organism evidence="9 10">
    <name type="scientific">Chitinophaga eiseniae</name>
    <dbReference type="NCBI Taxonomy" id="634771"/>
    <lineage>
        <taxon>Bacteria</taxon>
        <taxon>Pseudomonadati</taxon>
        <taxon>Bacteroidota</taxon>
        <taxon>Chitinophagia</taxon>
        <taxon>Chitinophagales</taxon>
        <taxon>Chitinophagaceae</taxon>
        <taxon>Chitinophaga</taxon>
    </lineage>
</organism>
<dbReference type="GO" id="GO:0006508">
    <property type="term" value="P:proteolysis"/>
    <property type="evidence" value="ECO:0007669"/>
    <property type="project" value="UniProtKB-KW"/>
</dbReference>
<evidence type="ECO:0000313" key="10">
    <source>
        <dbReference type="Proteomes" id="UP000552864"/>
    </source>
</evidence>
<dbReference type="Proteomes" id="UP000552864">
    <property type="component" value="Unassembled WGS sequence"/>
</dbReference>
<evidence type="ECO:0000256" key="5">
    <source>
        <dbReference type="ARBA" id="ARBA00023049"/>
    </source>
</evidence>
<feature type="transmembrane region" description="Helical" evidence="7">
    <location>
        <begin position="40"/>
        <end position="61"/>
    </location>
</feature>
<comment type="caution">
    <text evidence="9">The sequence shown here is derived from an EMBL/GenBank/DDBJ whole genome shotgun (WGS) entry which is preliminary data.</text>
</comment>
<dbReference type="Pfam" id="PF01435">
    <property type="entry name" value="Peptidase_M48"/>
    <property type="match status" value="1"/>
</dbReference>
<dbReference type="GO" id="GO:0046872">
    <property type="term" value="F:metal ion binding"/>
    <property type="evidence" value="ECO:0007669"/>
    <property type="project" value="UniProtKB-KW"/>
</dbReference>
<dbReference type="EMBL" id="JABAHZ010000001">
    <property type="protein sequence ID" value="NLR77112.1"/>
    <property type="molecule type" value="Genomic_DNA"/>
</dbReference>
<keyword evidence="7" id="KW-1133">Transmembrane helix</keyword>
<comment type="similarity">
    <text evidence="6">Belongs to the peptidase M48 family.</text>
</comment>
<keyword evidence="2" id="KW-0479">Metal-binding</keyword>
<keyword evidence="7" id="KW-0472">Membrane</keyword>
<evidence type="ECO:0000256" key="6">
    <source>
        <dbReference type="RuleBase" id="RU003983"/>
    </source>
</evidence>
<keyword evidence="7" id="KW-0812">Transmembrane</keyword>
<feature type="domain" description="Peptidase M48" evidence="8">
    <location>
        <begin position="174"/>
        <end position="320"/>
    </location>
</feature>
<proteinExistence type="inferred from homology"/>
<sequence>MQTDSALSADQHLPVSIEYNWQHIREQYQKDVKKHRNGDIYNIVMIILALAFGFFIAPQVIAVSEAQRSMNERTENQLYYTNHITVSGDDSIFKDNDLENTIQAATWIMLLVSVASGVSLLLLFYNSKKSRLDKGNYVYLERSDFKPIWQFIDEALLKMELDHYNVQLCYFKTNALEAHVSVKDETITLYLSRGLINLFSTNVLYFKSILFHELGHVLQKDKKLLQISNRIFWFPAILFVIAFLISAFNGNFFKSYVGMFGIIFLSFSRLFLKRRNAEMLADTAALAYLENTSIKDVIQKIFTPKISIWYPTQQERLLNIEGRLAKNKLVSTDAE</sequence>
<protein>
    <submittedName>
        <fullName evidence="9">M48 family metalloprotease</fullName>
    </submittedName>
</protein>
<dbReference type="RefSeq" id="WP_168736542.1">
    <property type="nucleotide sequence ID" value="NZ_JABAHZ010000001.1"/>
</dbReference>
<evidence type="ECO:0000256" key="2">
    <source>
        <dbReference type="ARBA" id="ARBA00022723"/>
    </source>
</evidence>
<evidence type="ECO:0000313" key="9">
    <source>
        <dbReference type="EMBL" id="NLR77112.1"/>
    </source>
</evidence>
<evidence type="ECO:0000256" key="7">
    <source>
        <dbReference type="SAM" id="Phobius"/>
    </source>
</evidence>
<keyword evidence="5 6" id="KW-0482">Metalloprotease</keyword>
<feature type="transmembrane region" description="Helical" evidence="7">
    <location>
        <begin position="255"/>
        <end position="272"/>
    </location>
</feature>
<keyword evidence="4 6" id="KW-0862">Zinc</keyword>
<evidence type="ECO:0000259" key="8">
    <source>
        <dbReference type="Pfam" id="PF01435"/>
    </source>
</evidence>
<dbReference type="AlphaFoldDB" id="A0A847SMD8"/>
<feature type="transmembrane region" description="Helical" evidence="7">
    <location>
        <begin position="231"/>
        <end position="249"/>
    </location>
</feature>
<comment type="cofactor">
    <cofactor evidence="6">
        <name>Zn(2+)</name>
        <dbReference type="ChEBI" id="CHEBI:29105"/>
    </cofactor>
    <text evidence="6">Binds 1 zinc ion per subunit.</text>
</comment>
<feature type="transmembrane region" description="Helical" evidence="7">
    <location>
        <begin position="104"/>
        <end position="125"/>
    </location>
</feature>
<evidence type="ECO:0000256" key="1">
    <source>
        <dbReference type="ARBA" id="ARBA00022670"/>
    </source>
</evidence>
<dbReference type="InterPro" id="IPR001915">
    <property type="entry name" value="Peptidase_M48"/>
</dbReference>
<name>A0A847SMD8_9BACT</name>
<dbReference type="GO" id="GO:0004222">
    <property type="term" value="F:metalloendopeptidase activity"/>
    <property type="evidence" value="ECO:0007669"/>
    <property type="project" value="InterPro"/>
</dbReference>
<evidence type="ECO:0000256" key="4">
    <source>
        <dbReference type="ARBA" id="ARBA00022833"/>
    </source>
</evidence>
<evidence type="ECO:0000256" key="3">
    <source>
        <dbReference type="ARBA" id="ARBA00022801"/>
    </source>
</evidence>
<gene>
    <name evidence="9" type="ORF">HGH91_00645</name>
</gene>